<evidence type="ECO:0008006" key="4">
    <source>
        <dbReference type="Google" id="ProtNLM"/>
    </source>
</evidence>
<comment type="similarity">
    <text evidence="1">Belongs to the RelE toxin family.</text>
</comment>
<evidence type="ECO:0000256" key="2">
    <source>
        <dbReference type="ARBA" id="ARBA00022649"/>
    </source>
</evidence>
<keyword evidence="2" id="KW-1277">Toxin-antitoxin system</keyword>
<dbReference type="Pfam" id="PF05016">
    <property type="entry name" value="ParE_toxin"/>
    <property type="match status" value="1"/>
</dbReference>
<organism evidence="3">
    <name type="scientific">hydrothermal vent metagenome</name>
    <dbReference type="NCBI Taxonomy" id="652676"/>
    <lineage>
        <taxon>unclassified sequences</taxon>
        <taxon>metagenomes</taxon>
        <taxon>ecological metagenomes</taxon>
    </lineage>
</organism>
<dbReference type="Gene3D" id="3.30.2310.20">
    <property type="entry name" value="RelE-like"/>
    <property type="match status" value="1"/>
</dbReference>
<dbReference type="InterPro" id="IPR051803">
    <property type="entry name" value="TA_system_RelE-like_toxin"/>
</dbReference>
<reference evidence="3" key="1">
    <citation type="submission" date="2018-06" db="EMBL/GenBank/DDBJ databases">
        <authorList>
            <person name="Zhirakovskaya E."/>
        </authorList>
    </citation>
    <scope>NUCLEOTIDE SEQUENCE</scope>
</reference>
<evidence type="ECO:0000313" key="3">
    <source>
        <dbReference type="EMBL" id="VAW71955.1"/>
    </source>
</evidence>
<dbReference type="AlphaFoldDB" id="A0A3B0XUG4"/>
<evidence type="ECO:0000256" key="1">
    <source>
        <dbReference type="ARBA" id="ARBA00006226"/>
    </source>
</evidence>
<name>A0A3B0XUG4_9ZZZZ</name>
<dbReference type="EMBL" id="UOFJ01000636">
    <property type="protein sequence ID" value="VAW71955.1"/>
    <property type="molecule type" value="Genomic_DNA"/>
</dbReference>
<sequence length="105" mass="12194">MINEPLYRLTPDARSDLIEIRKYTLTQWGKEPSGKYVSGIRQTIKILSETPRIGKQQQDTGDNVFNFAYASHVIYYTLHNKQLVVFAILHKRMVPLSHLHDRGII</sequence>
<accession>A0A3B0XUG4</accession>
<gene>
    <name evidence="3" type="ORF">MNBD_GAMMA10-802</name>
</gene>
<proteinExistence type="inferred from homology"/>
<dbReference type="InterPro" id="IPR028344">
    <property type="entry name" value="ParE1/4"/>
</dbReference>
<protein>
    <recommendedName>
        <fullName evidence="4">Toxin</fullName>
    </recommendedName>
</protein>
<dbReference type="InterPro" id="IPR007712">
    <property type="entry name" value="RelE/ParE_toxin"/>
</dbReference>
<dbReference type="PANTHER" id="PTHR33755:SF9">
    <property type="entry name" value="TOXIN PARE1"/>
    <property type="match status" value="1"/>
</dbReference>
<dbReference type="PANTHER" id="PTHR33755">
    <property type="entry name" value="TOXIN PARE1-RELATED"/>
    <property type="match status" value="1"/>
</dbReference>
<dbReference type="InterPro" id="IPR035093">
    <property type="entry name" value="RelE/ParE_toxin_dom_sf"/>
</dbReference>
<dbReference type="PIRSF" id="PIRSF029218">
    <property type="entry name" value="ParE"/>
    <property type="match status" value="1"/>
</dbReference>